<comment type="caution">
    <text evidence="2">The sequence shown here is derived from an EMBL/GenBank/DDBJ whole genome shotgun (WGS) entry which is preliminary data.</text>
</comment>
<dbReference type="EMBL" id="JAKWJU010000002">
    <property type="protein sequence ID" value="MCH6160309.1"/>
    <property type="molecule type" value="Genomic_DNA"/>
</dbReference>
<dbReference type="Proteomes" id="UP001166784">
    <property type="component" value="Unassembled WGS sequence"/>
</dbReference>
<gene>
    <name evidence="2" type="ORF">MMA15_07720</name>
</gene>
<keyword evidence="1" id="KW-1133">Transmembrane helix</keyword>
<keyword evidence="1" id="KW-0472">Membrane</keyword>
<name>A0ABS9SVJ8_9ACTN</name>
<evidence type="ECO:0000256" key="1">
    <source>
        <dbReference type="SAM" id="Phobius"/>
    </source>
</evidence>
<reference evidence="2" key="1">
    <citation type="submission" date="2022-03" db="EMBL/GenBank/DDBJ databases">
        <authorList>
            <person name="Santos J.D.N."/>
            <person name="Kallscheuer N."/>
            <person name="Jogler C."/>
            <person name="Lage O.M."/>
        </authorList>
    </citation>
    <scope>NUCLEOTIDE SEQUENCE</scope>
    <source>
        <strain evidence="2">M600PL45_2</strain>
    </source>
</reference>
<evidence type="ECO:0008006" key="4">
    <source>
        <dbReference type="Google" id="ProtNLM"/>
    </source>
</evidence>
<sequence length="85" mass="8598">MSDKVDTKVKKNVLRAGTVTAASALMLLVSSPAFAVSRDDGDDPGPGISVLETLGLFVAVPVGVFLLIAALVMLGGRSGGGRQQS</sequence>
<proteinExistence type="predicted"/>
<feature type="transmembrane region" description="Helical" evidence="1">
    <location>
        <begin position="12"/>
        <end position="34"/>
    </location>
</feature>
<organism evidence="2 3">
    <name type="scientific">Streptomyces marispadix</name>
    <dbReference type="NCBI Taxonomy" id="2922868"/>
    <lineage>
        <taxon>Bacteria</taxon>
        <taxon>Bacillati</taxon>
        <taxon>Actinomycetota</taxon>
        <taxon>Actinomycetes</taxon>
        <taxon>Kitasatosporales</taxon>
        <taxon>Streptomycetaceae</taxon>
        <taxon>Streptomyces</taxon>
    </lineage>
</organism>
<accession>A0ABS9SVJ8</accession>
<keyword evidence="1" id="KW-0812">Transmembrane</keyword>
<evidence type="ECO:0000313" key="2">
    <source>
        <dbReference type="EMBL" id="MCH6160309.1"/>
    </source>
</evidence>
<evidence type="ECO:0000313" key="3">
    <source>
        <dbReference type="Proteomes" id="UP001166784"/>
    </source>
</evidence>
<reference evidence="2" key="2">
    <citation type="journal article" date="2023" name="Int. J. Syst. Evol. Microbiol.">
        <title>Streptomyces marispadix sp. nov., isolated from marine beach sediment of the Northern Coast of Portugal.</title>
        <authorList>
            <person name="dos Santos J.D.N."/>
            <person name="Vitorino I.R."/>
            <person name="Kallscheuer N."/>
            <person name="Srivastava A."/>
            <person name="Krautwurst S."/>
            <person name="Marz M."/>
            <person name="Jogler C."/>
            <person name="Lobo Da Cunha A."/>
            <person name="Catita J."/>
            <person name="Goncalves H."/>
            <person name="Gonzalez I."/>
            <person name="Reyes F."/>
            <person name="Lage O.M."/>
        </authorList>
    </citation>
    <scope>NUCLEOTIDE SEQUENCE</scope>
    <source>
        <strain evidence="2">M600PL45_2</strain>
    </source>
</reference>
<keyword evidence="3" id="KW-1185">Reference proteome</keyword>
<dbReference type="RefSeq" id="WP_241058397.1">
    <property type="nucleotide sequence ID" value="NZ_JAKWJU010000002.1"/>
</dbReference>
<feature type="transmembrane region" description="Helical" evidence="1">
    <location>
        <begin position="54"/>
        <end position="75"/>
    </location>
</feature>
<protein>
    <recommendedName>
        <fullName evidence="4">Secreted protein</fullName>
    </recommendedName>
</protein>